<organism evidence="2 3">
    <name type="scientific">Thalassobacterium maritimum</name>
    <dbReference type="NCBI Taxonomy" id="3041265"/>
    <lineage>
        <taxon>Bacteria</taxon>
        <taxon>Pseudomonadati</taxon>
        <taxon>Verrucomicrobiota</taxon>
        <taxon>Opitutia</taxon>
        <taxon>Puniceicoccales</taxon>
        <taxon>Coraliomargaritaceae</taxon>
        <taxon>Thalassobacterium</taxon>
    </lineage>
</organism>
<dbReference type="EMBL" id="JARXHW010000005">
    <property type="protein sequence ID" value="MDQ8206530.1"/>
    <property type="molecule type" value="Genomic_DNA"/>
</dbReference>
<dbReference type="RefSeq" id="WP_308948625.1">
    <property type="nucleotide sequence ID" value="NZ_JARXHW010000005.1"/>
</dbReference>
<proteinExistence type="predicted"/>
<gene>
    <name evidence="2" type="ORF">QEH52_03355</name>
</gene>
<comment type="caution">
    <text evidence="2">The sequence shown here is derived from an EMBL/GenBank/DDBJ whole genome shotgun (WGS) entry which is preliminary data.</text>
</comment>
<dbReference type="PROSITE" id="PS51257">
    <property type="entry name" value="PROKAR_LIPOPROTEIN"/>
    <property type="match status" value="1"/>
</dbReference>
<keyword evidence="1" id="KW-0732">Signal</keyword>
<accession>A0ABU1AQV6</accession>
<reference evidence="2 3" key="1">
    <citation type="submission" date="2023-04" db="EMBL/GenBank/DDBJ databases">
        <title>A novel bacteria isolated from coastal sediment.</title>
        <authorList>
            <person name="Liu X.-J."/>
            <person name="Du Z.-J."/>
        </authorList>
    </citation>
    <scope>NUCLEOTIDE SEQUENCE [LARGE SCALE GENOMIC DNA]</scope>
    <source>
        <strain evidence="2 3">SDUM461003</strain>
    </source>
</reference>
<evidence type="ECO:0000313" key="2">
    <source>
        <dbReference type="EMBL" id="MDQ8206530.1"/>
    </source>
</evidence>
<protein>
    <recommendedName>
        <fullName evidence="4">PEP-CTERM protein-sorting domain-containing protein</fullName>
    </recommendedName>
</protein>
<evidence type="ECO:0008006" key="4">
    <source>
        <dbReference type="Google" id="ProtNLM"/>
    </source>
</evidence>
<dbReference type="Proteomes" id="UP001225316">
    <property type="component" value="Unassembled WGS sequence"/>
</dbReference>
<feature type="chain" id="PRO_5046510268" description="PEP-CTERM protein-sorting domain-containing protein" evidence="1">
    <location>
        <begin position="27"/>
        <end position="201"/>
    </location>
</feature>
<name>A0ABU1AQV6_9BACT</name>
<evidence type="ECO:0000313" key="3">
    <source>
        <dbReference type="Proteomes" id="UP001225316"/>
    </source>
</evidence>
<sequence length="201" mass="20660">MKLTQTFFTAAAISCFAFSASGSVTFDPTGNSAYDGLATINESLTDTDNGFNTTITLTAGGGTFNSNSGDFGIDSGTGTNDFIDGTSESITITFSTDILFNFIDLSEVGSDATDGAKLTIGGSSINLFTGVTGFNGTQDIYTPTSPIALSSGDSIILTGSEATSEFTLEGINITVVPEPGTFALLSGFSALTFVMLRRRSA</sequence>
<evidence type="ECO:0000256" key="1">
    <source>
        <dbReference type="SAM" id="SignalP"/>
    </source>
</evidence>
<feature type="signal peptide" evidence="1">
    <location>
        <begin position="1"/>
        <end position="26"/>
    </location>
</feature>
<keyword evidence="3" id="KW-1185">Reference proteome</keyword>